<dbReference type="AlphaFoldDB" id="A0A1P8Q2F7"/>
<keyword evidence="2" id="KW-1185">Reference proteome</keyword>
<accession>A0A1P8Q2F7</accession>
<evidence type="ECO:0000313" key="2">
    <source>
        <dbReference type="Proteomes" id="UP000187499"/>
    </source>
</evidence>
<evidence type="ECO:0000313" key="1">
    <source>
        <dbReference type="EMBL" id="APX72050.1"/>
    </source>
</evidence>
<dbReference type="KEGG" id="lalw:BTM29_05510"/>
<reference evidence="2" key="1">
    <citation type="submission" date="2016-12" db="EMBL/GenBank/DDBJ databases">
        <authorList>
            <person name="Jung M.Y."/>
            <person name="Lee S.H."/>
        </authorList>
    </citation>
    <scope>NUCLEOTIDE SEQUENCE [LARGE SCALE GENOMIC DNA]</scope>
    <source>
        <strain evidence="2">WiKim39</strain>
    </source>
</reference>
<dbReference type="STRING" id="1847728.BTM29_05510"/>
<organism evidence="1 2">
    <name type="scientific">Companilactobacillus allii</name>
    <dbReference type="NCBI Taxonomy" id="1847728"/>
    <lineage>
        <taxon>Bacteria</taxon>
        <taxon>Bacillati</taxon>
        <taxon>Bacillota</taxon>
        <taxon>Bacilli</taxon>
        <taxon>Lactobacillales</taxon>
        <taxon>Lactobacillaceae</taxon>
        <taxon>Companilactobacillus</taxon>
    </lineage>
</organism>
<dbReference type="Proteomes" id="UP000187499">
    <property type="component" value="Chromosome"/>
</dbReference>
<gene>
    <name evidence="1" type="ORF">BTM29_05510</name>
</gene>
<dbReference type="RefSeq" id="WP_076614553.1">
    <property type="nucleotide sequence ID" value="NZ_CP019323.1"/>
</dbReference>
<name>A0A1P8Q2F7_9LACO</name>
<proteinExistence type="predicted"/>
<dbReference type="EMBL" id="CP019323">
    <property type="protein sequence ID" value="APX72050.1"/>
    <property type="molecule type" value="Genomic_DNA"/>
</dbReference>
<sequence>MLDAKEISEEVSSKSIEFPPYGSEMAQRELDCCLNNLDEVSSRMKVITNRLKSLNHDNDVYSVKNSTMEHSYMVRGLVNILQKELQEDLENVKKI</sequence>
<protein>
    <submittedName>
        <fullName evidence="1">Uncharacterized protein</fullName>
    </submittedName>
</protein>